<dbReference type="GO" id="GO:0007234">
    <property type="term" value="P:osmosensory signaling via phosphorelay pathway"/>
    <property type="evidence" value="ECO:0007669"/>
    <property type="project" value="TreeGrafter"/>
</dbReference>
<name>M6RJ38_LEPIR</name>
<dbReference type="Gene3D" id="3.30.565.10">
    <property type="entry name" value="Histidine kinase-like ATPase, C-terminal domain"/>
    <property type="match status" value="1"/>
</dbReference>
<dbReference type="InterPro" id="IPR005467">
    <property type="entry name" value="His_kinase_dom"/>
</dbReference>
<evidence type="ECO:0000256" key="5">
    <source>
        <dbReference type="SAM" id="Phobius"/>
    </source>
</evidence>
<dbReference type="SUPFAM" id="SSF47384">
    <property type="entry name" value="Homodimeric domain of signal transducing histidine kinase"/>
    <property type="match status" value="1"/>
</dbReference>
<feature type="domain" description="Histidine kinase" evidence="6">
    <location>
        <begin position="245"/>
        <end position="372"/>
    </location>
</feature>
<comment type="caution">
    <text evidence="7">The sequence shown here is derived from an EMBL/GenBank/DDBJ whole genome shotgun (WGS) entry which is preliminary data.</text>
</comment>
<dbReference type="CDD" id="cd19410">
    <property type="entry name" value="HK9-like_sensor"/>
    <property type="match status" value="1"/>
</dbReference>
<dbReference type="EMBL" id="AHNZ02000004">
    <property type="protein sequence ID" value="EMO07580.1"/>
    <property type="molecule type" value="Genomic_DNA"/>
</dbReference>
<protein>
    <recommendedName>
        <fullName evidence="2">histidine kinase</fullName>
        <ecNumber evidence="2">2.7.13.3</ecNumber>
    </recommendedName>
</protein>
<gene>
    <name evidence="7" type="ORF">LEP1GSC116_3939</name>
</gene>
<dbReference type="InterPro" id="IPR036890">
    <property type="entry name" value="HATPase_C_sf"/>
</dbReference>
<evidence type="ECO:0000256" key="1">
    <source>
        <dbReference type="ARBA" id="ARBA00000085"/>
    </source>
</evidence>
<dbReference type="Pfam" id="PF05227">
    <property type="entry name" value="CHASE3"/>
    <property type="match status" value="1"/>
</dbReference>
<sequence length="372" mass="43986">MKNKIEKNIVYGLIIILFLNLIMTGSAYYTLQQSLELRKWETHTQEVLLNLEETLSSFRETHSVLRAYILYRDKELIDSYFKNKRIVLEKIQELRNKTVDNPVEQKRLLNIESNLKEKFSYMEDILLIKKYKSFQDYVELYRSPNGFTLSEKIKFLLQEIKDEELRLLNIRKHNSKINMTISVTLLFSGIVLNLSFILLQNWLIYKESQRRLKTEEILEKSNQNLKLYSEQLERSNRDLEAFSYSVSHDLRSPIRGILGFSKILLEDHGAELREDSRRIVNIIIRNSENMGKLIDDLLEYSRLGRREPMFSVVNMKVLVEKVIEEVISYYPDMKAEISVAELPYANADTSLLKQLLFNLISNAFKYSQKRNS</sequence>
<dbReference type="GO" id="GO:0000155">
    <property type="term" value="F:phosphorelay sensor kinase activity"/>
    <property type="evidence" value="ECO:0007669"/>
    <property type="project" value="InterPro"/>
</dbReference>
<comment type="catalytic activity">
    <reaction evidence="1">
        <text>ATP + protein L-histidine = ADP + protein N-phospho-L-histidine.</text>
        <dbReference type="EC" id="2.7.13.3"/>
    </reaction>
</comment>
<evidence type="ECO:0000256" key="4">
    <source>
        <dbReference type="ARBA" id="ARBA00022777"/>
    </source>
</evidence>
<dbReference type="PROSITE" id="PS50109">
    <property type="entry name" value="HIS_KIN"/>
    <property type="match status" value="1"/>
</dbReference>
<accession>M6RJ38</accession>
<dbReference type="InterPro" id="IPR050351">
    <property type="entry name" value="BphY/WalK/GraS-like"/>
</dbReference>
<dbReference type="AlphaFoldDB" id="M6RJ38"/>
<keyword evidence="3" id="KW-0808">Transferase</keyword>
<reference evidence="7 8" key="1">
    <citation type="submission" date="2013-01" db="EMBL/GenBank/DDBJ databases">
        <authorList>
            <person name="Harkins D.M."/>
            <person name="Durkin A.S."/>
            <person name="Brinkac L.M."/>
            <person name="Haft D.H."/>
            <person name="Selengut J.D."/>
            <person name="Sanka R."/>
            <person name="DePew J."/>
            <person name="Purushe J."/>
            <person name="Picardeau M."/>
            <person name="Werts C."/>
            <person name="Goarant C."/>
            <person name="Vinetz J.M."/>
            <person name="Sutton G.G."/>
            <person name="Nierman W.C."/>
            <person name="Fouts D.E."/>
        </authorList>
    </citation>
    <scope>NUCLEOTIDE SEQUENCE [LARGE SCALE GENOMIC DNA]</scope>
    <source>
        <strain evidence="7 8">Verdun HP</strain>
    </source>
</reference>
<keyword evidence="4" id="KW-0418">Kinase</keyword>
<keyword evidence="5" id="KW-0812">Transmembrane</keyword>
<dbReference type="SMART" id="SM00388">
    <property type="entry name" value="HisKA"/>
    <property type="match status" value="1"/>
</dbReference>
<dbReference type="PANTHER" id="PTHR42878">
    <property type="entry name" value="TWO-COMPONENT HISTIDINE KINASE"/>
    <property type="match status" value="1"/>
</dbReference>
<evidence type="ECO:0000259" key="6">
    <source>
        <dbReference type="PROSITE" id="PS50109"/>
    </source>
</evidence>
<evidence type="ECO:0000256" key="3">
    <source>
        <dbReference type="ARBA" id="ARBA00022679"/>
    </source>
</evidence>
<keyword evidence="5" id="KW-0472">Membrane</keyword>
<dbReference type="PANTHER" id="PTHR42878:SF15">
    <property type="entry name" value="BACTERIOPHYTOCHROME"/>
    <property type="match status" value="1"/>
</dbReference>
<dbReference type="Proteomes" id="UP000012092">
    <property type="component" value="Unassembled WGS sequence"/>
</dbReference>
<dbReference type="Pfam" id="PF00512">
    <property type="entry name" value="HisKA"/>
    <property type="match status" value="1"/>
</dbReference>
<organism evidence="7 8">
    <name type="scientific">Leptospira interrogans serovar Icterohaemorrhagiae str. Verdun HP</name>
    <dbReference type="NCBI Taxonomy" id="1049910"/>
    <lineage>
        <taxon>Bacteria</taxon>
        <taxon>Pseudomonadati</taxon>
        <taxon>Spirochaetota</taxon>
        <taxon>Spirochaetia</taxon>
        <taxon>Leptospirales</taxon>
        <taxon>Leptospiraceae</taxon>
        <taxon>Leptospira</taxon>
    </lineage>
</organism>
<dbReference type="FunFam" id="1.10.287.130:FF:000070">
    <property type="entry name" value="Histidine kinase sensor protein"/>
    <property type="match status" value="1"/>
</dbReference>
<dbReference type="EC" id="2.7.13.3" evidence="2"/>
<dbReference type="Gene3D" id="1.10.287.130">
    <property type="match status" value="1"/>
</dbReference>
<evidence type="ECO:0000313" key="8">
    <source>
        <dbReference type="Proteomes" id="UP000012092"/>
    </source>
</evidence>
<dbReference type="InterPro" id="IPR036097">
    <property type="entry name" value="HisK_dim/P_sf"/>
</dbReference>
<dbReference type="GO" id="GO:0000156">
    <property type="term" value="F:phosphorelay response regulator activity"/>
    <property type="evidence" value="ECO:0007669"/>
    <property type="project" value="TreeGrafter"/>
</dbReference>
<feature type="transmembrane region" description="Helical" evidence="5">
    <location>
        <begin position="179"/>
        <end position="204"/>
    </location>
</feature>
<evidence type="ECO:0000256" key="2">
    <source>
        <dbReference type="ARBA" id="ARBA00012438"/>
    </source>
</evidence>
<evidence type="ECO:0000313" key="7">
    <source>
        <dbReference type="EMBL" id="EMO07580.1"/>
    </source>
</evidence>
<dbReference type="InterPro" id="IPR003661">
    <property type="entry name" value="HisK_dim/P_dom"/>
</dbReference>
<proteinExistence type="predicted"/>
<dbReference type="InterPro" id="IPR007891">
    <property type="entry name" value="CHASE3"/>
</dbReference>
<dbReference type="CDD" id="cd00082">
    <property type="entry name" value="HisKA"/>
    <property type="match status" value="1"/>
</dbReference>
<feature type="transmembrane region" description="Helical" evidence="5">
    <location>
        <begin position="9"/>
        <end position="29"/>
    </location>
</feature>
<dbReference type="GO" id="GO:0030295">
    <property type="term" value="F:protein kinase activator activity"/>
    <property type="evidence" value="ECO:0007669"/>
    <property type="project" value="TreeGrafter"/>
</dbReference>
<keyword evidence="5" id="KW-1133">Transmembrane helix</keyword>
<dbReference type="SUPFAM" id="SSF55874">
    <property type="entry name" value="ATPase domain of HSP90 chaperone/DNA topoisomerase II/histidine kinase"/>
    <property type="match status" value="1"/>
</dbReference>